<keyword evidence="5 7" id="KW-0479">Metal-binding</keyword>
<evidence type="ECO:0000313" key="9">
    <source>
        <dbReference type="EMBL" id="QIR13599.1"/>
    </source>
</evidence>
<sequence>MTQYLNKHLRQLGKVLGFENNRQTSITMLDNHPKNHAASALQQAILDKIEVDYQQAEHYFNKTFPRPLVQFSLRGKSAGTAHLQLNKLRFNPVLLQENAQSFIDDVVPHEVSHLICFQLYGRVRPHGKQWQSIMLHVFGRSPKTTHQLNTQSVQGKQFDYYCGCGNVKLSVRRHNNVQRGKTQYRCKICQHTLQVRPLTN</sequence>
<dbReference type="Pfam" id="PF17283">
    <property type="entry name" value="Zn_ribbon_SprT"/>
    <property type="match status" value="1"/>
</dbReference>
<dbReference type="InterPro" id="IPR023483">
    <property type="entry name" value="Uncharacterised_SprT"/>
</dbReference>
<feature type="active site" evidence="7">
    <location>
        <position position="110"/>
    </location>
</feature>
<evidence type="ECO:0000313" key="10">
    <source>
        <dbReference type="Proteomes" id="UP000502608"/>
    </source>
</evidence>
<evidence type="ECO:0000256" key="2">
    <source>
        <dbReference type="ARBA" id="ARBA00006591"/>
    </source>
</evidence>
<feature type="binding site" evidence="7">
    <location>
        <position position="113"/>
    </location>
    <ligand>
        <name>Zn(2+)</name>
        <dbReference type="ChEBI" id="CHEBI:29105"/>
    </ligand>
</feature>
<keyword evidence="6 7" id="KW-0862">Zinc</keyword>
<proteinExistence type="inferred from homology"/>
<dbReference type="KEGG" id="saes:HBH39_02985"/>
<name>A0A6G9QI94_9GAMM</name>
<comment type="subcellular location">
    <subcellularLocation>
        <location evidence="1 7">Cytoplasm</location>
    </subcellularLocation>
</comment>
<dbReference type="AlphaFoldDB" id="A0A6G9QI94"/>
<dbReference type="GO" id="GO:0008237">
    <property type="term" value="F:metallopeptidase activity"/>
    <property type="evidence" value="ECO:0007669"/>
    <property type="project" value="UniProtKB-KW"/>
</dbReference>
<gene>
    <name evidence="7" type="primary">sprT</name>
    <name evidence="9" type="ORF">HBH39_02985</name>
</gene>
<dbReference type="Proteomes" id="UP000502608">
    <property type="component" value="Chromosome"/>
</dbReference>
<feature type="binding site" evidence="7">
    <location>
        <position position="109"/>
    </location>
    <ligand>
        <name>Zn(2+)</name>
        <dbReference type="ChEBI" id="CHEBI:29105"/>
    </ligand>
</feature>
<dbReference type="InterPro" id="IPR035240">
    <property type="entry name" value="SprT_Zn_ribbon"/>
</dbReference>
<comment type="cofactor">
    <cofactor evidence="7">
        <name>Zn(2+)</name>
        <dbReference type="ChEBI" id="CHEBI:29105"/>
    </cofactor>
    <text evidence="7">Binds 1 zinc ion.</text>
</comment>
<dbReference type="SMART" id="SM00731">
    <property type="entry name" value="SprT"/>
    <property type="match status" value="1"/>
</dbReference>
<keyword evidence="4 7" id="KW-0963">Cytoplasm</keyword>
<evidence type="ECO:0000256" key="4">
    <source>
        <dbReference type="ARBA" id="ARBA00022490"/>
    </source>
</evidence>
<dbReference type="NCBIfam" id="NF003421">
    <property type="entry name" value="PRK04860.1"/>
    <property type="match status" value="1"/>
</dbReference>
<keyword evidence="9" id="KW-0645">Protease</keyword>
<dbReference type="EMBL" id="CP050313">
    <property type="protein sequence ID" value="QIR13599.1"/>
    <property type="molecule type" value="Genomic_DNA"/>
</dbReference>
<comment type="similarity">
    <text evidence="2 7">Belongs to the SprT family.</text>
</comment>
<evidence type="ECO:0000256" key="6">
    <source>
        <dbReference type="ARBA" id="ARBA00022833"/>
    </source>
</evidence>
<dbReference type="PANTHER" id="PTHR38773">
    <property type="entry name" value="PROTEIN SPRT"/>
    <property type="match status" value="1"/>
</dbReference>
<protein>
    <recommendedName>
        <fullName evidence="3 7">Protein SprT</fullName>
    </recommendedName>
</protein>
<keyword evidence="9" id="KW-0378">Hydrolase</keyword>
<organism evidence="9 10">
    <name type="scientific">Shewanella aestuarii</name>
    <dbReference type="NCBI Taxonomy" id="1028752"/>
    <lineage>
        <taxon>Bacteria</taxon>
        <taxon>Pseudomonadati</taxon>
        <taxon>Pseudomonadota</taxon>
        <taxon>Gammaproteobacteria</taxon>
        <taxon>Alteromonadales</taxon>
        <taxon>Shewanellaceae</taxon>
        <taxon>Shewanella</taxon>
    </lineage>
</organism>
<dbReference type="InterPro" id="IPR006640">
    <property type="entry name" value="SprT-like_domain"/>
</dbReference>
<evidence type="ECO:0000256" key="7">
    <source>
        <dbReference type="HAMAP-Rule" id="MF_00746"/>
    </source>
</evidence>
<dbReference type="HAMAP" id="MF_00746">
    <property type="entry name" value="SprT"/>
    <property type="match status" value="1"/>
</dbReference>
<evidence type="ECO:0000259" key="8">
    <source>
        <dbReference type="SMART" id="SM00731"/>
    </source>
</evidence>
<dbReference type="Pfam" id="PF10263">
    <property type="entry name" value="SprT-like"/>
    <property type="match status" value="1"/>
</dbReference>
<evidence type="ECO:0000256" key="3">
    <source>
        <dbReference type="ARBA" id="ARBA00020082"/>
    </source>
</evidence>
<evidence type="ECO:0000256" key="5">
    <source>
        <dbReference type="ARBA" id="ARBA00022723"/>
    </source>
</evidence>
<keyword evidence="10" id="KW-1185">Reference proteome</keyword>
<feature type="domain" description="SprT-like" evidence="8">
    <location>
        <begin position="47"/>
        <end position="196"/>
    </location>
</feature>
<dbReference type="GO" id="GO:0005737">
    <property type="term" value="C:cytoplasm"/>
    <property type="evidence" value="ECO:0007669"/>
    <property type="project" value="UniProtKB-SubCell"/>
</dbReference>
<reference evidence="9 10" key="1">
    <citation type="submission" date="2020-03" db="EMBL/GenBank/DDBJ databases">
        <title>Complete genome sequence of Shewanella sp.</title>
        <authorList>
            <person name="Kim Y.-S."/>
            <person name="Kim S.-J."/>
            <person name="Jung H.-K."/>
            <person name="Kim K.-H."/>
        </authorList>
    </citation>
    <scope>NUCLEOTIDE SEQUENCE [LARGE SCALE GENOMIC DNA]</scope>
    <source>
        <strain evidence="9 10">PN3F2</strain>
    </source>
</reference>
<keyword evidence="9" id="KW-0482">Metalloprotease</keyword>
<dbReference type="GO" id="GO:0006950">
    <property type="term" value="P:response to stress"/>
    <property type="evidence" value="ECO:0007669"/>
    <property type="project" value="UniProtKB-ARBA"/>
</dbReference>
<dbReference type="PANTHER" id="PTHR38773:SF1">
    <property type="entry name" value="PROTEIN SPRT"/>
    <property type="match status" value="1"/>
</dbReference>
<dbReference type="GO" id="GO:0008270">
    <property type="term" value="F:zinc ion binding"/>
    <property type="evidence" value="ECO:0007669"/>
    <property type="project" value="UniProtKB-UniRule"/>
</dbReference>
<dbReference type="GO" id="GO:0006508">
    <property type="term" value="P:proteolysis"/>
    <property type="evidence" value="ECO:0007669"/>
    <property type="project" value="UniProtKB-KW"/>
</dbReference>
<evidence type="ECO:0000256" key="1">
    <source>
        <dbReference type="ARBA" id="ARBA00004496"/>
    </source>
</evidence>
<accession>A0A6G9QI94</accession>